<evidence type="ECO:0000313" key="2">
    <source>
        <dbReference type="EMBL" id="MBO3098676.1"/>
    </source>
</evidence>
<keyword evidence="3" id="KW-1185">Reference proteome</keyword>
<keyword evidence="1" id="KW-0732">Signal</keyword>
<protein>
    <submittedName>
        <fullName evidence="2">Uncharacterized protein</fullName>
    </submittedName>
</protein>
<accession>A0ABS3STM3</accession>
<dbReference type="Proteomes" id="UP000681315">
    <property type="component" value="Unassembled WGS sequence"/>
</dbReference>
<comment type="caution">
    <text evidence="2">The sequence shown here is derived from an EMBL/GenBank/DDBJ whole genome shotgun (WGS) entry which is preliminary data.</text>
</comment>
<feature type="signal peptide" evidence="1">
    <location>
        <begin position="1"/>
        <end position="23"/>
    </location>
</feature>
<organism evidence="2 3">
    <name type="scientific">Gelidibacter pelagius</name>
    <dbReference type="NCBI Taxonomy" id="2819985"/>
    <lineage>
        <taxon>Bacteria</taxon>
        <taxon>Pseudomonadati</taxon>
        <taxon>Bacteroidota</taxon>
        <taxon>Flavobacteriia</taxon>
        <taxon>Flavobacteriales</taxon>
        <taxon>Flavobacteriaceae</taxon>
        <taxon>Gelidibacter</taxon>
    </lineage>
</organism>
<dbReference type="RefSeq" id="WP_208233806.1">
    <property type="nucleotide sequence ID" value="NZ_JAGEVG010000011.1"/>
</dbReference>
<feature type="chain" id="PRO_5045481336" evidence="1">
    <location>
        <begin position="24"/>
        <end position="120"/>
    </location>
</feature>
<sequence length="120" mass="13762">MKTKILMATSVLCLFLMSVQTFKSHTYHPTSQDLKIVGVYDGNEGYGYNFITTHKDDGSEFTMTFQKIEEAVLKEFDLDAELFVNQKFEVTYTSDIVVTKDENGFDDEVEVLTITHLKEL</sequence>
<gene>
    <name evidence="2" type="ORF">J4051_10375</name>
</gene>
<evidence type="ECO:0000256" key="1">
    <source>
        <dbReference type="SAM" id="SignalP"/>
    </source>
</evidence>
<reference evidence="2 3" key="1">
    <citation type="submission" date="2021-03" db="EMBL/GenBank/DDBJ databases">
        <title>Gelidibacter sp. nov., isolated from costal sediment.</title>
        <authorList>
            <person name="Lun K.-Y."/>
        </authorList>
    </citation>
    <scope>NUCLEOTIDE SEQUENCE [LARGE SCALE GENOMIC DNA]</scope>
    <source>
        <strain evidence="2 3">DF109</strain>
    </source>
</reference>
<evidence type="ECO:0000313" key="3">
    <source>
        <dbReference type="Proteomes" id="UP000681315"/>
    </source>
</evidence>
<dbReference type="EMBL" id="JAGEVG010000011">
    <property type="protein sequence ID" value="MBO3098676.1"/>
    <property type="molecule type" value="Genomic_DNA"/>
</dbReference>
<proteinExistence type="predicted"/>
<name>A0ABS3STM3_9FLAO</name>